<dbReference type="InterPro" id="IPR029044">
    <property type="entry name" value="Nucleotide-diphossugar_trans"/>
</dbReference>
<dbReference type="EMBL" id="MFKM01000031">
    <property type="protein sequence ID" value="OGG42915.1"/>
    <property type="molecule type" value="Genomic_DNA"/>
</dbReference>
<dbReference type="PANTHER" id="PTHR43630">
    <property type="entry name" value="POLY-BETA-1,6-N-ACETYL-D-GLUCOSAMINE SYNTHASE"/>
    <property type="match status" value="1"/>
</dbReference>
<accession>A0A1F6C139</accession>
<reference evidence="3 4" key="1">
    <citation type="journal article" date="2016" name="Nat. Commun.">
        <title>Thousands of microbial genomes shed light on interconnected biogeochemical processes in an aquifer system.</title>
        <authorList>
            <person name="Anantharaman K."/>
            <person name="Brown C.T."/>
            <person name="Hug L.A."/>
            <person name="Sharon I."/>
            <person name="Castelle C.J."/>
            <person name="Probst A.J."/>
            <person name="Thomas B.C."/>
            <person name="Singh A."/>
            <person name="Wilkins M.J."/>
            <person name="Karaoz U."/>
            <person name="Brodie E.L."/>
            <person name="Williams K.H."/>
            <person name="Hubbard S.S."/>
            <person name="Banfield J.F."/>
        </authorList>
    </citation>
    <scope>NUCLEOTIDE SEQUENCE [LARGE SCALE GENOMIC DNA]</scope>
</reference>
<feature type="region of interest" description="Disordered" evidence="1">
    <location>
        <begin position="194"/>
        <end position="215"/>
    </location>
</feature>
<feature type="domain" description="Glycosyltransferase 2-like" evidence="2">
    <location>
        <begin position="6"/>
        <end position="146"/>
    </location>
</feature>
<evidence type="ECO:0000313" key="3">
    <source>
        <dbReference type="EMBL" id="OGG42915.1"/>
    </source>
</evidence>
<evidence type="ECO:0000256" key="1">
    <source>
        <dbReference type="SAM" id="MobiDB-lite"/>
    </source>
</evidence>
<evidence type="ECO:0000259" key="2">
    <source>
        <dbReference type="Pfam" id="PF00535"/>
    </source>
</evidence>
<protein>
    <recommendedName>
        <fullName evidence="2">Glycosyltransferase 2-like domain-containing protein</fullName>
    </recommendedName>
</protein>
<dbReference type="STRING" id="1798473.A3G50_01350"/>
<sequence>MKLPISVIILTYNEELNIGNCLKSVADWANEIIIVDSFSADKTLEIAKKHTNKIAQRTFVNQAEQFNWALDNLEIKNEWILRLDADEYLTEELKKEIADNLMTPNVVKADINGFYIKRRVYFMGRFIKYGGYYPAWFLRLFRKGKARSEERKMDEHLVLLEGKAERLKNDFIDDNKKNLSWFIQKHNNYASREAEELSRKTKESQKYGNGQGKGPDAGRRWLKDNFYYRLPLFCRAYLYFCYRYFIRLGFLDGKEGLIFHFLQGFWYRFLVDAKIYESKKYK</sequence>
<dbReference type="Gene3D" id="3.90.550.10">
    <property type="entry name" value="Spore Coat Polysaccharide Biosynthesis Protein SpsA, Chain A"/>
    <property type="match status" value="1"/>
</dbReference>
<feature type="compositionally biased region" description="Basic and acidic residues" evidence="1">
    <location>
        <begin position="194"/>
        <end position="205"/>
    </location>
</feature>
<dbReference type="AlphaFoldDB" id="A0A1F6C139"/>
<dbReference type="PANTHER" id="PTHR43630:SF2">
    <property type="entry name" value="GLYCOSYLTRANSFERASE"/>
    <property type="match status" value="1"/>
</dbReference>
<proteinExistence type="predicted"/>
<dbReference type="Pfam" id="PF00535">
    <property type="entry name" value="Glycos_transf_2"/>
    <property type="match status" value="1"/>
</dbReference>
<comment type="caution">
    <text evidence="3">The sequence shown here is derived from an EMBL/GenBank/DDBJ whole genome shotgun (WGS) entry which is preliminary data.</text>
</comment>
<dbReference type="Proteomes" id="UP000176633">
    <property type="component" value="Unassembled WGS sequence"/>
</dbReference>
<organism evidence="3 4">
    <name type="scientific">Candidatus Jorgensenbacteria bacterium RIFCSPLOWO2_12_FULL_42_11</name>
    <dbReference type="NCBI Taxonomy" id="1798473"/>
    <lineage>
        <taxon>Bacteria</taxon>
        <taxon>Candidatus Joergenseniibacteriota</taxon>
    </lineage>
</organism>
<dbReference type="InterPro" id="IPR001173">
    <property type="entry name" value="Glyco_trans_2-like"/>
</dbReference>
<evidence type="ECO:0000313" key="4">
    <source>
        <dbReference type="Proteomes" id="UP000176633"/>
    </source>
</evidence>
<dbReference type="CDD" id="cd02511">
    <property type="entry name" value="Beta4Glucosyltransferase"/>
    <property type="match status" value="1"/>
</dbReference>
<name>A0A1F6C139_9BACT</name>
<gene>
    <name evidence="3" type="ORF">A3G50_01350</name>
</gene>
<dbReference type="SUPFAM" id="SSF53448">
    <property type="entry name" value="Nucleotide-diphospho-sugar transferases"/>
    <property type="match status" value="1"/>
</dbReference>